<keyword evidence="12" id="KW-0670">Pyruvate</keyword>
<comment type="catalytic activity">
    <reaction evidence="8">
        <text>formate + acetyl-CoA = pyruvate + CoA</text>
        <dbReference type="Rhea" id="RHEA:11844"/>
        <dbReference type="ChEBI" id="CHEBI:15361"/>
        <dbReference type="ChEBI" id="CHEBI:15740"/>
        <dbReference type="ChEBI" id="CHEBI:57287"/>
        <dbReference type="ChEBI" id="CHEBI:57288"/>
        <dbReference type="EC" id="2.3.1.54"/>
    </reaction>
</comment>
<dbReference type="EC" id="2.3.1.54" evidence="3"/>
<dbReference type="Gene3D" id="3.20.70.20">
    <property type="match status" value="1"/>
</dbReference>
<dbReference type="InterPro" id="IPR004184">
    <property type="entry name" value="PFL_dom"/>
</dbReference>
<comment type="similarity">
    <text evidence="2">Belongs to the glycyl radical enzyme (GRE) family. PFL subfamily.</text>
</comment>
<evidence type="ECO:0000256" key="3">
    <source>
        <dbReference type="ARBA" id="ARBA00013214"/>
    </source>
</evidence>
<dbReference type="SUPFAM" id="SSF51998">
    <property type="entry name" value="PFL-like glycyl radical enzymes"/>
    <property type="match status" value="1"/>
</dbReference>
<dbReference type="Pfam" id="PF02901">
    <property type="entry name" value="PFL-like"/>
    <property type="match status" value="1"/>
</dbReference>
<dbReference type="Proteomes" id="UP000244773">
    <property type="component" value="Segment"/>
</dbReference>
<dbReference type="InterPro" id="IPR050244">
    <property type="entry name" value="Auton_GlycylRad_Cofactor"/>
</dbReference>
<comment type="subcellular location">
    <subcellularLocation>
        <location evidence="1">Cytoplasm</location>
    </subcellularLocation>
</comment>
<feature type="modified residue" description="Glycine radical" evidence="9">
    <location>
        <position position="783"/>
    </location>
</feature>
<dbReference type="PANTHER" id="PTHR30191:SF0">
    <property type="entry name" value="FORMATE ACETYLTRANSFERASE 1"/>
    <property type="match status" value="1"/>
</dbReference>
<dbReference type="PANTHER" id="PTHR30191">
    <property type="entry name" value="FORMATE ACETYLTRANSFERASE"/>
    <property type="match status" value="1"/>
</dbReference>
<evidence type="ECO:0000256" key="9">
    <source>
        <dbReference type="PROSITE-ProRule" id="PRU00493"/>
    </source>
</evidence>
<dbReference type="Pfam" id="PF01228">
    <property type="entry name" value="Gly_radical"/>
    <property type="match status" value="1"/>
</dbReference>
<dbReference type="PROSITE" id="PS51554">
    <property type="entry name" value="PFL"/>
    <property type="match status" value="1"/>
</dbReference>
<organism evidence="12">
    <name type="scientific">Tetraselmis virus 1</name>
    <dbReference type="NCBI Taxonomy" id="2060617"/>
    <lineage>
        <taxon>Viruses</taxon>
        <taxon>Varidnaviria</taxon>
        <taxon>Bamfordvirae</taxon>
        <taxon>Nucleocytoviricota</taxon>
        <taxon>Megaviricetes</taxon>
        <taxon>Imitervirales</taxon>
        <taxon>Allomimiviridae</taxon>
        <taxon>Oceanusvirus</taxon>
        <taxon>Oceanusvirus kaneohense</taxon>
    </lineage>
</organism>
<evidence type="ECO:0000313" key="12">
    <source>
        <dbReference type="EMBL" id="AUF82510.1"/>
    </source>
</evidence>
<dbReference type="EMBL" id="KY322437">
    <property type="protein sequence ID" value="AUF82510.1"/>
    <property type="molecule type" value="Genomic_DNA"/>
</dbReference>
<name>A0A2P0VNR5_9VIRU</name>
<protein>
    <recommendedName>
        <fullName evidence="3">formate C-acetyltransferase</fullName>
        <ecNumber evidence="3">2.3.1.54</ecNumber>
    </recommendedName>
</protein>
<proteinExistence type="inferred from homology"/>
<evidence type="ECO:0000256" key="6">
    <source>
        <dbReference type="ARBA" id="ARBA00022818"/>
    </source>
</evidence>
<evidence type="ECO:0000256" key="7">
    <source>
        <dbReference type="ARBA" id="ARBA00023315"/>
    </source>
</evidence>
<feature type="domain" description="PFL" evidence="11">
    <location>
        <begin position="42"/>
        <end position="678"/>
    </location>
</feature>
<evidence type="ECO:0000313" key="13">
    <source>
        <dbReference type="Proteomes" id="UP000244773"/>
    </source>
</evidence>
<evidence type="ECO:0000256" key="4">
    <source>
        <dbReference type="ARBA" id="ARBA00022490"/>
    </source>
</evidence>
<dbReference type="PROSITE" id="PS51149">
    <property type="entry name" value="GLY_RADICAL_2"/>
    <property type="match status" value="1"/>
</dbReference>
<sequence length="808" mass="92244">MAHVLLTSPLRLSYSHPFSRERKGHVQPITYSHPYRFSGKRKKIIAFSKNYPVKTCSSYPITFISSEKPRLESNSFDRFKIDVGKWISKHVTLYEGDSSFLEGPTDRTIAILKKAEEFIRIEKDSGGVLDIDNRKPSNITSYGPGYIDRVNEIILGFQTDKPLKRAIKPRCGAKVVKEALEANGNKMHDQTEWMYTRVRKTHNQAVTDCYTREMVRAKRNHILSGLPDFYGRGRLVGDYRRVALYGVDQLIIDKQYDLDNVLTKNMTEEIIRLREEVTEQMRALIELKMMAKQYDFDISEGAKTSKEAVQWLYFAYLASVKQQDGASMPLGRIDAFLDIFIEKDLQEGIITERDAQEMIDDFVIKLMMVRHLRTPEYENVFSEDLTNIVLTVGGTKSGKEHLITKTTYRILNTLNNLKWYSQPCIAVLWHSRMLPDNFKAFCSKLTVDTALIKYENDVIMYPSFGPDYAISYDASAVRQGKDVQYHGGYCNIPKLLLYTINNGRDEITGNQVGPDIGTRVSADEPLNIAHILTKFDSVMEWMASLYADSLNIIHRNHDLYNYESIQMAMHDTDVRRIMAFGICGIACLSDSLSAIKHAQVYPVFDDRGLVVDFDVRGKFPLYGTGNDSVDEIARWIVNVFYDKISSRYLYRDSIPFLSASSADYAYGQMTGKTPDGRDKGKPYGSRLDYQIQADASCAYDSVKSLSKIKYASCLGGMPNTLSLVSNAIGETDADKINSITSIIDEYMDSNGHYLKINVLDKEYLEDIIDQPEKYPDFTFCVSGNYIKLTDINREKRLELALRLFHNDL</sequence>
<evidence type="ECO:0000256" key="1">
    <source>
        <dbReference type="ARBA" id="ARBA00004496"/>
    </source>
</evidence>
<feature type="domain" description="Glycine radical" evidence="10">
    <location>
        <begin position="685"/>
        <end position="808"/>
    </location>
</feature>
<keyword evidence="12" id="KW-0456">Lyase</keyword>
<evidence type="ECO:0000256" key="5">
    <source>
        <dbReference type="ARBA" id="ARBA00022679"/>
    </source>
</evidence>
<evidence type="ECO:0000256" key="8">
    <source>
        <dbReference type="ARBA" id="ARBA00049029"/>
    </source>
</evidence>
<evidence type="ECO:0000256" key="2">
    <source>
        <dbReference type="ARBA" id="ARBA00008375"/>
    </source>
</evidence>
<dbReference type="GO" id="GO:0008861">
    <property type="term" value="F:formate C-acetyltransferase activity"/>
    <property type="evidence" value="ECO:0007669"/>
    <property type="project" value="UniProtKB-EC"/>
</dbReference>
<evidence type="ECO:0000259" key="10">
    <source>
        <dbReference type="PROSITE" id="PS51149"/>
    </source>
</evidence>
<accession>A0A2P0VNR5</accession>
<dbReference type="InterPro" id="IPR001150">
    <property type="entry name" value="Gly_radical"/>
</dbReference>
<evidence type="ECO:0000259" key="11">
    <source>
        <dbReference type="PROSITE" id="PS51554"/>
    </source>
</evidence>
<keyword evidence="13" id="KW-1185">Reference proteome</keyword>
<reference evidence="12" key="1">
    <citation type="journal article" date="2018" name="Virology">
        <title>A giant virus infecting green algae encodes key fermentation genes.</title>
        <authorList>
            <person name="Schvarcz C.R."/>
            <person name="Steward G.F."/>
        </authorList>
    </citation>
    <scope>NUCLEOTIDE SEQUENCE [LARGE SCALE GENOMIC DNA]</scope>
</reference>
<keyword evidence="4" id="KW-0963">Cytoplasm</keyword>
<keyword evidence="6 9" id="KW-0556">Organic radical</keyword>
<dbReference type="PIRSF" id="PIRSF000379">
    <property type="entry name" value="For_Ac_trans_1"/>
    <property type="match status" value="1"/>
</dbReference>
<keyword evidence="7" id="KW-0012">Acyltransferase</keyword>
<keyword evidence="5" id="KW-0808">Transferase</keyword>
<dbReference type="GO" id="GO:0016829">
    <property type="term" value="F:lyase activity"/>
    <property type="evidence" value="ECO:0007669"/>
    <property type="project" value="UniProtKB-KW"/>
</dbReference>
<gene>
    <name evidence="12" type="ORF">TetV_428</name>
</gene>